<name>A0A087SW43_STEMI</name>
<evidence type="ECO:0000313" key="2">
    <source>
        <dbReference type="EMBL" id="KFM57082.1"/>
    </source>
</evidence>
<reference evidence="2 3" key="1">
    <citation type="submission" date="2013-11" db="EMBL/GenBank/DDBJ databases">
        <title>Genome sequencing of Stegodyphus mimosarum.</title>
        <authorList>
            <person name="Bechsgaard J."/>
        </authorList>
    </citation>
    <scope>NUCLEOTIDE SEQUENCE [LARGE SCALE GENOMIC DNA]</scope>
</reference>
<protein>
    <submittedName>
        <fullName evidence="2">Uncharacterized protein</fullName>
    </submittedName>
</protein>
<feature type="compositionally biased region" description="Polar residues" evidence="1">
    <location>
        <begin position="238"/>
        <end position="283"/>
    </location>
</feature>
<evidence type="ECO:0000313" key="3">
    <source>
        <dbReference type="Proteomes" id="UP000054359"/>
    </source>
</evidence>
<feature type="non-terminal residue" evidence="2">
    <location>
        <position position="322"/>
    </location>
</feature>
<evidence type="ECO:0000256" key="1">
    <source>
        <dbReference type="SAM" id="MobiDB-lite"/>
    </source>
</evidence>
<feature type="region of interest" description="Disordered" evidence="1">
    <location>
        <begin position="86"/>
        <end position="129"/>
    </location>
</feature>
<proteinExistence type="predicted"/>
<dbReference type="Proteomes" id="UP000054359">
    <property type="component" value="Unassembled WGS sequence"/>
</dbReference>
<dbReference type="EMBL" id="KK112218">
    <property type="protein sequence ID" value="KFM57082.1"/>
    <property type="molecule type" value="Genomic_DNA"/>
</dbReference>
<feature type="compositionally biased region" description="Basic and acidic residues" evidence="1">
    <location>
        <begin position="113"/>
        <end position="129"/>
    </location>
</feature>
<feature type="compositionally biased region" description="Basic residues" evidence="1">
    <location>
        <begin position="96"/>
        <end position="112"/>
    </location>
</feature>
<gene>
    <name evidence="2" type="ORF">X975_12501</name>
</gene>
<dbReference type="AlphaFoldDB" id="A0A087SW43"/>
<accession>A0A087SW43</accession>
<organism evidence="2 3">
    <name type="scientific">Stegodyphus mimosarum</name>
    <name type="common">African social velvet spider</name>
    <dbReference type="NCBI Taxonomy" id="407821"/>
    <lineage>
        <taxon>Eukaryota</taxon>
        <taxon>Metazoa</taxon>
        <taxon>Ecdysozoa</taxon>
        <taxon>Arthropoda</taxon>
        <taxon>Chelicerata</taxon>
        <taxon>Arachnida</taxon>
        <taxon>Araneae</taxon>
        <taxon>Araneomorphae</taxon>
        <taxon>Entelegynae</taxon>
        <taxon>Eresoidea</taxon>
        <taxon>Eresidae</taxon>
        <taxon>Stegodyphus</taxon>
    </lineage>
</organism>
<keyword evidence="3" id="KW-1185">Reference proteome</keyword>
<dbReference type="OrthoDB" id="6435357at2759"/>
<feature type="region of interest" description="Disordered" evidence="1">
    <location>
        <begin position="238"/>
        <end position="289"/>
    </location>
</feature>
<sequence>MKIPEDGNLPRITSSGPNPCKLVIVKVPDKFRKQGESVYQLSSLNRDTAGDEWPADKYISKLFSGFYKERKEIKAKVYGEMYARNKHMASSEQHRHNPRKSRIRRSRTRGKKSRSDKQEHQQKRSRTDIEPWLNPEQVFQNSWNQPGVLQRIELDRSLNSSGETCIPLYSQPYNYPSNTNIYQNAALQLASNQMQQSLHGSNLSHNLHGSTSLNDLKGKHSVGLLGDAPSHIIHSERPSTSGYSAQSVDPLPMNSQFNNSYRRWKNGRSSVSRPQHMANNQIRNDVDNSRREYYHGKRWNFWEEPRDRNAMHGRPYRGKRKA</sequence>